<proteinExistence type="predicted"/>
<sequence precursor="true">MMMALLVFFIGLLVFIVGIVLAVIAALLQAARGNEGGMSGGAVIVIGPIPIVIGSDREAGKTLMILAIILSLVAFLLFLIPYVLRVM</sequence>
<evidence type="ECO:0000256" key="1">
    <source>
        <dbReference type="SAM" id="Phobius"/>
    </source>
</evidence>
<dbReference type="InterPro" id="IPR002849">
    <property type="entry name" value="DUF131"/>
</dbReference>
<keyword evidence="3" id="KW-1185">Reference proteome</keyword>
<keyword evidence="1" id="KW-0472">Membrane</keyword>
<dbReference type="Proteomes" id="UP000006175">
    <property type="component" value="Chromosome"/>
</dbReference>
<dbReference type="HOGENOM" id="CLU_149108_3_0_2"/>
<dbReference type="KEGG" id="dfd:Desfe_0665"/>
<keyword evidence="1" id="KW-1133">Transmembrane helix</keyword>
<gene>
    <name evidence="2" type="ORF">Desfe_0665</name>
</gene>
<dbReference type="NCBIfam" id="TIGR00304">
    <property type="entry name" value="TIGR00304 family membrane protein"/>
    <property type="match status" value="1"/>
</dbReference>
<feature type="transmembrane region" description="Helical" evidence="1">
    <location>
        <begin position="38"/>
        <end position="55"/>
    </location>
</feature>
<dbReference type="AlphaFoldDB" id="I3XRJ1"/>
<dbReference type="EMBL" id="CP003321">
    <property type="protein sequence ID" value="AFL66565.1"/>
    <property type="molecule type" value="Genomic_DNA"/>
</dbReference>
<keyword evidence="1" id="KW-0812">Transmembrane</keyword>
<evidence type="ECO:0000313" key="3">
    <source>
        <dbReference type="Proteomes" id="UP000006175"/>
    </source>
</evidence>
<protein>
    <recommendedName>
        <fullName evidence="4">DUF131 domain-containing protein</fullName>
    </recommendedName>
</protein>
<feature type="transmembrane region" description="Helical" evidence="1">
    <location>
        <begin position="62"/>
        <end position="84"/>
    </location>
</feature>
<evidence type="ECO:0008006" key="4">
    <source>
        <dbReference type="Google" id="ProtNLM"/>
    </source>
</evidence>
<reference evidence="2 3" key="1">
    <citation type="journal article" date="2012" name="J. Bacteriol.">
        <title>Complete Genome Sequence of Desulfurococcus fermentans, a Hyperthermophilic Cellulolytic Crenarchaeon Isolated from a Freshwater Hot Spring in Kamchatka, Russia.</title>
        <authorList>
            <person name="Susanti D."/>
            <person name="Johnson E.F."/>
            <person name="Rodriguez J.R."/>
            <person name="Anderson I."/>
            <person name="Perevalova A.A."/>
            <person name="Kyrpides N."/>
            <person name="Lucas S."/>
            <person name="Han J."/>
            <person name="Lapidus A."/>
            <person name="Cheng J.F."/>
            <person name="Goodwin L."/>
            <person name="Pitluck S."/>
            <person name="Mavrommatis K."/>
            <person name="Peters L."/>
            <person name="Land M.L."/>
            <person name="Hauser L."/>
            <person name="Gopalan V."/>
            <person name="Chan P.P."/>
            <person name="Lowe T.M."/>
            <person name="Atomi H."/>
            <person name="Bonch-Osmolovskaya E.A."/>
            <person name="Woyke T."/>
            <person name="Mukhopadhyay B."/>
        </authorList>
    </citation>
    <scope>NUCLEOTIDE SEQUENCE [LARGE SCALE GENOMIC DNA]</scope>
    <source>
        <strain evidence="2 3">DSM 16532</strain>
    </source>
</reference>
<evidence type="ECO:0000313" key="2">
    <source>
        <dbReference type="EMBL" id="AFL66565.1"/>
    </source>
</evidence>
<accession>I3XRJ1</accession>
<name>I3XRJ1_DESAM</name>
<organism evidence="2 3">
    <name type="scientific">Desulfurococcus amylolyticus DSM 16532</name>
    <dbReference type="NCBI Taxonomy" id="768672"/>
    <lineage>
        <taxon>Archaea</taxon>
        <taxon>Thermoproteota</taxon>
        <taxon>Thermoprotei</taxon>
        <taxon>Desulfurococcales</taxon>
        <taxon>Desulfurococcaceae</taxon>
        <taxon>Desulfurococcus</taxon>
    </lineage>
</organism>
<dbReference type="eggNOG" id="arCOG12972">
    <property type="taxonomic scope" value="Archaea"/>
</dbReference>
<dbReference type="Pfam" id="PF01998">
    <property type="entry name" value="DUF131"/>
    <property type="match status" value="1"/>
</dbReference>